<evidence type="ECO:0000256" key="1">
    <source>
        <dbReference type="SAM" id="MobiDB-lite"/>
    </source>
</evidence>
<dbReference type="Proteomes" id="UP000094801">
    <property type="component" value="Unassembled WGS sequence"/>
</dbReference>
<keyword evidence="2" id="KW-0472">Membrane</keyword>
<proteinExistence type="predicted"/>
<accession>A0A1E4SV70</accession>
<gene>
    <name evidence="3" type="ORF">CANARDRAFT_25059</name>
</gene>
<dbReference type="InterPro" id="IPR012677">
    <property type="entry name" value="Nucleotide-bd_a/b_plait_sf"/>
</dbReference>
<organism evidence="3 4">
    <name type="scientific">[Candida] arabinofermentans NRRL YB-2248</name>
    <dbReference type="NCBI Taxonomy" id="983967"/>
    <lineage>
        <taxon>Eukaryota</taxon>
        <taxon>Fungi</taxon>
        <taxon>Dikarya</taxon>
        <taxon>Ascomycota</taxon>
        <taxon>Saccharomycotina</taxon>
        <taxon>Pichiomycetes</taxon>
        <taxon>Pichiales</taxon>
        <taxon>Pichiaceae</taxon>
        <taxon>Ogataea</taxon>
        <taxon>Ogataea/Candida clade</taxon>
    </lineage>
</organism>
<dbReference type="STRING" id="983967.A0A1E4SV70"/>
<feature type="region of interest" description="Disordered" evidence="1">
    <location>
        <begin position="197"/>
        <end position="219"/>
    </location>
</feature>
<feature type="transmembrane region" description="Helical" evidence="2">
    <location>
        <begin position="45"/>
        <end position="70"/>
    </location>
</feature>
<dbReference type="Gene3D" id="3.30.70.330">
    <property type="match status" value="1"/>
</dbReference>
<name>A0A1E4SV70_9ASCO</name>
<keyword evidence="2" id="KW-0812">Transmembrane</keyword>
<dbReference type="InterPro" id="IPR035979">
    <property type="entry name" value="RBD_domain_sf"/>
</dbReference>
<dbReference type="OrthoDB" id="3997644at2759"/>
<feature type="region of interest" description="Disordered" evidence="1">
    <location>
        <begin position="238"/>
        <end position="330"/>
    </location>
</feature>
<dbReference type="AlphaFoldDB" id="A0A1E4SV70"/>
<evidence type="ECO:0000313" key="4">
    <source>
        <dbReference type="Proteomes" id="UP000094801"/>
    </source>
</evidence>
<dbReference type="GO" id="GO:0003676">
    <property type="term" value="F:nucleic acid binding"/>
    <property type="evidence" value="ECO:0007669"/>
    <property type="project" value="InterPro"/>
</dbReference>
<feature type="compositionally biased region" description="Basic and acidic residues" evidence="1">
    <location>
        <begin position="284"/>
        <end position="295"/>
    </location>
</feature>
<keyword evidence="4" id="KW-1185">Reference proteome</keyword>
<dbReference type="EMBL" id="KV453864">
    <property type="protein sequence ID" value="ODV83411.1"/>
    <property type="molecule type" value="Genomic_DNA"/>
</dbReference>
<protein>
    <recommendedName>
        <fullName evidence="5">RRM domain-containing protein</fullName>
    </recommendedName>
</protein>
<keyword evidence="2" id="KW-1133">Transmembrane helix</keyword>
<feature type="compositionally biased region" description="Basic residues" evidence="1">
    <location>
        <begin position="264"/>
        <end position="282"/>
    </location>
</feature>
<evidence type="ECO:0008006" key="5">
    <source>
        <dbReference type="Google" id="ProtNLM"/>
    </source>
</evidence>
<evidence type="ECO:0000313" key="3">
    <source>
        <dbReference type="EMBL" id="ODV83411.1"/>
    </source>
</evidence>
<dbReference type="SUPFAM" id="SSF54928">
    <property type="entry name" value="RNA-binding domain, RBD"/>
    <property type="match status" value="1"/>
</dbReference>
<sequence length="330" mass="40056">MGHRPSRSNITPKTTLYVTGFEKGITAKTLAAAFEPLGWVVTPTFMGYVFCFFALIATHLRCYCFVISTYSSSDIHTIRKSYTNGQQYGFVAFKNIEDMDKILEDSKNGIIIAQDFALDSTKGLICEKAKNLPVSQRIGKSESRRDYYHDDRRRGRRYDDRRDYHHDRDYERERYRERERDGFSSLRYDDRRYDDSRRRRRYSDDRPRRYSDDYDDDHRRYRDDRRYDRRYDYDYDDYDYDYRRRSPSPPPRRRRDSYDEGSRSRTRTRIRSRIRSRSRSRSRSPVDREAMKADDTLSESNNNNNDHHDEYRRDRTPPPPPRLERHVSDK</sequence>
<reference evidence="4" key="1">
    <citation type="submission" date="2016-04" db="EMBL/GenBank/DDBJ databases">
        <title>Comparative genomics of biotechnologically important yeasts.</title>
        <authorList>
            <consortium name="DOE Joint Genome Institute"/>
            <person name="Riley R."/>
            <person name="Haridas S."/>
            <person name="Wolfe K.H."/>
            <person name="Lopes M.R."/>
            <person name="Hittinger C.T."/>
            <person name="Goker M."/>
            <person name="Salamov A."/>
            <person name="Wisecaver J."/>
            <person name="Long T.M."/>
            <person name="Aerts A.L."/>
            <person name="Barry K."/>
            <person name="Choi C."/>
            <person name="Clum A."/>
            <person name="Coughlan A.Y."/>
            <person name="Deshpande S."/>
            <person name="Douglass A.P."/>
            <person name="Hanson S.J."/>
            <person name="Klenk H.-P."/>
            <person name="Labutti K."/>
            <person name="Lapidus A."/>
            <person name="Lindquist E."/>
            <person name="Lipzen A."/>
            <person name="Meier-Kolthoff J.P."/>
            <person name="Ohm R.A."/>
            <person name="Otillar R.P."/>
            <person name="Pangilinan J."/>
            <person name="Peng Y."/>
            <person name="Rokas A."/>
            <person name="Rosa C.A."/>
            <person name="Scheuner C."/>
            <person name="Sibirny A.A."/>
            <person name="Slot J.C."/>
            <person name="Stielow J.B."/>
            <person name="Sun H."/>
            <person name="Kurtzman C.P."/>
            <person name="Blackwell M."/>
            <person name="Grigoriev I.V."/>
            <person name="Jeffries T.W."/>
        </authorList>
    </citation>
    <scope>NUCLEOTIDE SEQUENCE [LARGE SCALE GENOMIC DNA]</scope>
    <source>
        <strain evidence="4">NRRL YB-2248</strain>
    </source>
</reference>
<feature type="compositionally biased region" description="Basic and acidic residues" evidence="1">
    <location>
        <begin position="305"/>
        <end position="330"/>
    </location>
</feature>
<evidence type="ECO:0000256" key="2">
    <source>
        <dbReference type="SAM" id="Phobius"/>
    </source>
</evidence>